<accession>A0A3M7P7I1</accession>
<keyword evidence="2" id="KW-1185">Reference proteome</keyword>
<comment type="caution">
    <text evidence="1">The sequence shown here is derived from an EMBL/GenBank/DDBJ whole genome shotgun (WGS) entry which is preliminary data.</text>
</comment>
<name>A0A3M7P7I1_BRAPC</name>
<organism evidence="1 2">
    <name type="scientific">Brachionus plicatilis</name>
    <name type="common">Marine rotifer</name>
    <name type="synonym">Brachionus muelleri</name>
    <dbReference type="NCBI Taxonomy" id="10195"/>
    <lineage>
        <taxon>Eukaryota</taxon>
        <taxon>Metazoa</taxon>
        <taxon>Spiralia</taxon>
        <taxon>Gnathifera</taxon>
        <taxon>Rotifera</taxon>
        <taxon>Eurotatoria</taxon>
        <taxon>Monogononta</taxon>
        <taxon>Pseudotrocha</taxon>
        <taxon>Ploima</taxon>
        <taxon>Brachionidae</taxon>
        <taxon>Brachionus</taxon>
    </lineage>
</organism>
<sequence length="153" mass="17970">MSHCSQNSSFELSKYFVNKLIDCWKHQIANYSSNSNLLGEFSIQNYTKENLSEKKKFCFLFSNFSFQVFVFQLKLCDRKVIRSLTSSKQEIINDKRLLLKKTKEKTIEATRQNVNSVLFSNTKNFLFLKKSIVLVNFSIIHDKRGNIQIGMYL</sequence>
<evidence type="ECO:0000313" key="1">
    <source>
        <dbReference type="EMBL" id="RMZ94929.1"/>
    </source>
</evidence>
<dbReference type="Proteomes" id="UP000276133">
    <property type="component" value="Unassembled WGS sequence"/>
</dbReference>
<gene>
    <name evidence="1" type="ORF">BpHYR1_014701</name>
</gene>
<reference evidence="1 2" key="1">
    <citation type="journal article" date="2018" name="Sci. Rep.">
        <title>Genomic signatures of local adaptation to the degree of environmental predictability in rotifers.</title>
        <authorList>
            <person name="Franch-Gras L."/>
            <person name="Hahn C."/>
            <person name="Garcia-Roger E.M."/>
            <person name="Carmona M.J."/>
            <person name="Serra M."/>
            <person name="Gomez A."/>
        </authorList>
    </citation>
    <scope>NUCLEOTIDE SEQUENCE [LARGE SCALE GENOMIC DNA]</scope>
    <source>
        <strain evidence="1">HYR1</strain>
    </source>
</reference>
<dbReference type="AlphaFoldDB" id="A0A3M7P7I1"/>
<evidence type="ECO:0000313" key="2">
    <source>
        <dbReference type="Proteomes" id="UP000276133"/>
    </source>
</evidence>
<protein>
    <submittedName>
        <fullName evidence="1">Uncharacterized protein</fullName>
    </submittedName>
</protein>
<proteinExistence type="predicted"/>
<dbReference type="EMBL" id="REGN01012721">
    <property type="protein sequence ID" value="RMZ94929.1"/>
    <property type="molecule type" value="Genomic_DNA"/>
</dbReference>